<dbReference type="Proteomes" id="UP000237983">
    <property type="component" value="Unassembled WGS sequence"/>
</dbReference>
<dbReference type="EMBL" id="PVTL01000001">
    <property type="protein sequence ID" value="PRY70269.1"/>
    <property type="molecule type" value="Genomic_DNA"/>
</dbReference>
<evidence type="ECO:0000313" key="2">
    <source>
        <dbReference type="Proteomes" id="UP000237983"/>
    </source>
</evidence>
<dbReference type="Gene3D" id="3.40.50.2000">
    <property type="entry name" value="Glycogen Phosphorylase B"/>
    <property type="match status" value="2"/>
</dbReference>
<keyword evidence="2" id="KW-1185">Reference proteome</keyword>
<name>A0A2T0VJA0_9MICO</name>
<evidence type="ECO:0000313" key="1">
    <source>
        <dbReference type="EMBL" id="PRY70269.1"/>
    </source>
</evidence>
<sequence>MTTLPWWGEVGDKNHGVARYSTQLAFHLARAVGMDRTIGIDAVSESGVERVHVHFTDRLWATSPERAAERFERLAATTAVTVTLHDIPQASDGPVNQRRRADSYQRVIAAAAGMSCNSEHEASLLADLTDTAPEVIPLPVDMQPLSLRADLLDGDVAIVGYFYPGKGHAEAVDAVAQLGRASTGVTALGTASAGHEADLTDLIARARALGVEFTATGFLSDEALLSACRSASVPLAAHQHVSASGSLATWISAGRKPLIPNTRYSREMLTLRPGTATLYEPPLLSAAIDAALDDPESTWLASDAVTGPDSAATARRYLAWWETVVW</sequence>
<accession>A0A2T0VJA0</accession>
<reference evidence="1 2" key="1">
    <citation type="submission" date="2018-03" db="EMBL/GenBank/DDBJ databases">
        <title>Genomic Encyclopedia of Type Strains, Phase III (KMG-III): the genomes of soil and plant-associated and newly described type strains.</title>
        <authorList>
            <person name="Whitman W."/>
        </authorList>
    </citation>
    <scope>NUCLEOTIDE SEQUENCE [LARGE SCALE GENOMIC DNA]</scope>
    <source>
        <strain evidence="1 2">CGMCC 1.12484</strain>
    </source>
</reference>
<dbReference type="RefSeq" id="WP_106209261.1">
    <property type="nucleotide sequence ID" value="NZ_PVTL01000001.1"/>
</dbReference>
<organism evidence="1 2">
    <name type="scientific">Glaciihabitans tibetensis</name>
    <dbReference type="NCBI Taxonomy" id="1266600"/>
    <lineage>
        <taxon>Bacteria</taxon>
        <taxon>Bacillati</taxon>
        <taxon>Actinomycetota</taxon>
        <taxon>Actinomycetes</taxon>
        <taxon>Micrococcales</taxon>
        <taxon>Microbacteriaceae</taxon>
        <taxon>Glaciihabitans</taxon>
    </lineage>
</organism>
<proteinExistence type="predicted"/>
<dbReference type="SUPFAM" id="SSF53756">
    <property type="entry name" value="UDP-Glycosyltransferase/glycogen phosphorylase"/>
    <property type="match status" value="1"/>
</dbReference>
<protein>
    <recommendedName>
        <fullName evidence="3">Glycosyltransferase involved in cell wall biosynthesis</fullName>
    </recommendedName>
</protein>
<gene>
    <name evidence="1" type="ORF">B0I08_101399</name>
</gene>
<dbReference type="AlphaFoldDB" id="A0A2T0VJA0"/>
<dbReference type="OrthoDB" id="4120491at2"/>
<evidence type="ECO:0008006" key="3">
    <source>
        <dbReference type="Google" id="ProtNLM"/>
    </source>
</evidence>
<comment type="caution">
    <text evidence="1">The sequence shown here is derived from an EMBL/GenBank/DDBJ whole genome shotgun (WGS) entry which is preliminary data.</text>
</comment>